<dbReference type="InterPro" id="IPR001525">
    <property type="entry name" value="C5_MeTfrase"/>
</dbReference>
<dbReference type="Pfam" id="PF00145">
    <property type="entry name" value="DNA_methylase"/>
    <property type="match status" value="1"/>
</dbReference>
<dbReference type="OrthoDB" id="9813719at2"/>
<dbReference type="PANTHER" id="PTHR10629">
    <property type="entry name" value="CYTOSINE-SPECIFIC METHYLTRANSFERASE"/>
    <property type="match status" value="1"/>
</dbReference>
<dbReference type="CDD" id="cd00315">
    <property type="entry name" value="Cyt_C5_DNA_methylase"/>
    <property type="match status" value="1"/>
</dbReference>
<dbReference type="GO" id="GO:0003886">
    <property type="term" value="F:DNA (cytosine-5-)-methyltransferase activity"/>
    <property type="evidence" value="ECO:0007669"/>
    <property type="project" value="UniProtKB-EC"/>
</dbReference>
<dbReference type="GO" id="GO:0003677">
    <property type="term" value="F:DNA binding"/>
    <property type="evidence" value="ECO:0007669"/>
    <property type="project" value="TreeGrafter"/>
</dbReference>
<evidence type="ECO:0000256" key="7">
    <source>
        <dbReference type="RuleBase" id="RU000417"/>
    </source>
</evidence>
<evidence type="ECO:0000256" key="3">
    <source>
        <dbReference type="ARBA" id="ARBA00022691"/>
    </source>
</evidence>
<name>A0A2A6RK62_9CHLR</name>
<dbReference type="PANTHER" id="PTHR10629:SF52">
    <property type="entry name" value="DNA (CYTOSINE-5)-METHYLTRANSFERASE 1"/>
    <property type="match status" value="1"/>
</dbReference>
<dbReference type="REBASE" id="279009">
    <property type="entry name" value="M.Cba153FORF9350P"/>
</dbReference>
<keyword evidence="2 5" id="KW-0808">Transferase</keyword>
<proteinExistence type="inferred from homology"/>
<dbReference type="Gene3D" id="3.90.120.10">
    <property type="entry name" value="DNA Methylase, subunit A, domain 2"/>
    <property type="match status" value="1"/>
</dbReference>
<dbReference type="GO" id="GO:0009307">
    <property type="term" value="P:DNA restriction-modification system"/>
    <property type="evidence" value="ECO:0007669"/>
    <property type="project" value="UniProtKB-KW"/>
</dbReference>
<comment type="catalytic activity">
    <reaction evidence="7">
        <text>a 2'-deoxycytidine in DNA + S-adenosyl-L-methionine = a 5-methyl-2'-deoxycytidine in DNA + S-adenosyl-L-homocysteine + H(+)</text>
        <dbReference type="Rhea" id="RHEA:13681"/>
        <dbReference type="Rhea" id="RHEA-COMP:11369"/>
        <dbReference type="Rhea" id="RHEA-COMP:11370"/>
        <dbReference type="ChEBI" id="CHEBI:15378"/>
        <dbReference type="ChEBI" id="CHEBI:57856"/>
        <dbReference type="ChEBI" id="CHEBI:59789"/>
        <dbReference type="ChEBI" id="CHEBI:85452"/>
        <dbReference type="ChEBI" id="CHEBI:85454"/>
        <dbReference type="EC" id="2.1.1.37"/>
    </reaction>
</comment>
<keyword evidence="9" id="KW-1185">Reference proteome</keyword>
<dbReference type="PROSITE" id="PS00094">
    <property type="entry name" value="C5_MTASE_1"/>
    <property type="match status" value="1"/>
</dbReference>
<sequence>MTMHPQQPTALSLFSGAGGFDLGIRKAGFNILACLERDPFCCATLRANIEHEHGTTKVIEDDIRNIDPKQLSVALGLEPGELDLLFGGPPCQAFSQIGKRLALQDERGMLFFEMVRFARVFRPRVILIEQVKGLLNAPDHQGVIGGVMRLMHNELAALGYRVEWKVLLAADYGVPQLRQRVFIVALREKVTFAFPEPTHRPPSQNQSLFSLPRYQTVGDALADLPPPYTKEAYTGNDSHVDITPAGDKFRIHGVPEGDHLAAQQHLPAEQRCTLTKKDTTKFRRMSRSNPALTLRCGEVFFHPTEDRYLTVREYMRIHTYPDDYILKGAIRGRSGRVRDLDQYRQVANSVPPRLAEYIGRAILASLRSAKLEFTRALLRRPIDAIVRL</sequence>
<keyword evidence="3 5" id="KW-0949">S-adenosyl-L-methionine</keyword>
<dbReference type="SUPFAM" id="SSF53335">
    <property type="entry name" value="S-adenosyl-L-methionine-dependent methyltransferases"/>
    <property type="match status" value="1"/>
</dbReference>
<keyword evidence="4" id="KW-0680">Restriction system</keyword>
<dbReference type="PROSITE" id="PS51679">
    <property type="entry name" value="SAM_MT_C5"/>
    <property type="match status" value="1"/>
</dbReference>
<evidence type="ECO:0000256" key="1">
    <source>
        <dbReference type="ARBA" id="ARBA00022603"/>
    </source>
</evidence>
<evidence type="ECO:0000256" key="6">
    <source>
        <dbReference type="RuleBase" id="RU000416"/>
    </source>
</evidence>
<accession>A0A2A6RK62</accession>
<dbReference type="EMBL" id="NQWI01000033">
    <property type="protein sequence ID" value="PDW03311.1"/>
    <property type="molecule type" value="Genomic_DNA"/>
</dbReference>
<comment type="similarity">
    <text evidence="5 6">Belongs to the class I-like SAM-binding methyltransferase superfamily. C5-methyltransferase family.</text>
</comment>
<evidence type="ECO:0000256" key="4">
    <source>
        <dbReference type="ARBA" id="ARBA00022747"/>
    </source>
</evidence>
<dbReference type="InterPro" id="IPR029063">
    <property type="entry name" value="SAM-dependent_MTases_sf"/>
</dbReference>
<dbReference type="NCBIfam" id="TIGR00675">
    <property type="entry name" value="dcm"/>
    <property type="match status" value="1"/>
</dbReference>
<gene>
    <name evidence="8" type="ORF">CJ255_09350</name>
</gene>
<comment type="caution">
    <text evidence="8">The sequence shown here is derived from an EMBL/GenBank/DDBJ whole genome shotgun (WGS) entry which is preliminary data.</text>
</comment>
<organism evidence="8 9">
    <name type="scientific">Candidatus Viridilinea mediisalina</name>
    <dbReference type="NCBI Taxonomy" id="2024553"/>
    <lineage>
        <taxon>Bacteria</taxon>
        <taxon>Bacillati</taxon>
        <taxon>Chloroflexota</taxon>
        <taxon>Chloroflexia</taxon>
        <taxon>Chloroflexales</taxon>
        <taxon>Chloroflexineae</taxon>
        <taxon>Oscillochloridaceae</taxon>
        <taxon>Candidatus Viridilinea</taxon>
    </lineage>
</organism>
<dbReference type="GO" id="GO:0044027">
    <property type="term" value="P:negative regulation of gene expression via chromosomal CpG island methylation"/>
    <property type="evidence" value="ECO:0007669"/>
    <property type="project" value="TreeGrafter"/>
</dbReference>
<dbReference type="InterPro" id="IPR018117">
    <property type="entry name" value="C5_DNA_meth_AS"/>
</dbReference>
<dbReference type="EC" id="2.1.1.37" evidence="7"/>
<evidence type="ECO:0000256" key="5">
    <source>
        <dbReference type="PROSITE-ProRule" id="PRU01016"/>
    </source>
</evidence>
<evidence type="ECO:0000256" key="2">
    <source>
        <dbReference type="ARBA" id="ARBA00022679"/>
    </source>
</evidence>
<dbReference type="PRINTS" id="PR00105">
    <property type="entry name" value="C5METTRFRASE"/>
</dbReference>
<keyword evidence="1 5" id="KW-0489">Methyltransferase</keyword>
<dbReference type="Proteomes" id="UP000220527">
    <property type="component" value="Unassembled WGS sequence"/>
</dbReference>
<dbReference type="Gene3D" id="3.40.50.150">
    <property type="entry name" value="Vaccinia Virus protein VP39"/>
    <property type="match status" value="1"/>
</dbReference>
<dbReference type="InterPro" id="IPR050390">
    <property type="entry name" value="C5-Methyltransferase"/>
</dbReference>
<feature type="active site" evidence="5">
    <location>
        <position position="91"/>
    </location>
</feature>
<reference evidence="9" key="1">
    <citation type="submission" date="2017-08" db="EMBL/GenBank/DDBJ databases">
        <authorList>
            <person name="Grouzdev D.S."/>
            <person name="Gaisin V.A."/>
            <person name="Rysina M.S."/>
            <person name="Gorlenko V.M."/>
        </authorList>
    </citation>
    <scope>NUCLEOTIDE SEQUENCE [LARGE SCALE GENOMIC DNA]</scope>
    <source>
        <strain evidence="9">Kir15-3F</strain>
    </source>
</reference>
<protein>
    <recommendedName>
        <fullName evidence="7">Cytosine-specific methyltransferase</fullName>
        <ecNumber evidence="7">2.1.1.37</ecNumber>
    </recommendedName>
</protein>
<evidence type="ECO:0000313" key="9">
    <source>
        <dbReference type="Proteomes" id="UP000220527"/>
    </source>
</evidence>
<dbReference type="AlphaFoldDB" id="A0A2A6RK62"/>
<evidence type="ECO:0000313" key="8">
    <source>
        <dbReference type="EMBL" id="PDW03311.1"/>
    </source>
</evidence>
<dbReference type="GO" id="GO:0032259">
    <property type="term" value="P:methylation"/>
    <property type="evidence" value="ECO:0007669"/>
    <property type="project" value="UniProtKB-KW"/>
</dbReference>